<proteinExistence type="predicted"/>
<accession>A0A9N9GJV0</accession>
<evidence type="ECO:0000256" key="1">
    <source>
        <dbReference type="SAM" id="Phobius"/>
    </source>
</evidence>
<keyword evidence="1" id="KW-0812">Transmembrane</keyword>
<evidence type="ECO:0000313" key="2">
    <source>
        <dbReference type="EMBL" id="CAG8607108.1"/>
    </source>
</evidence>
<comment type="caution">
    <text evidence="2">The sequence shown here is derived from an EMBL/GenBank/DDBJ whole genome shotgun (WGS) entry which is preliminary data.</text>
</comment>
<dbReference type="Proteomes" id="UP000789706">
    <property type="component" value="Unassembled WGS sequence"/>
</dbReference>
<gene>
    <name evidence="2" type="ORF">DEBURN_LOCUS9799</name>
</gene>
<organism evidence="2 3">
    <name type="scientific">Diversispora eburnea</name>
    <dbReference type="NCBI Taxonomy" id="1213867"/>
    <lineage>
        <taxon>Eukaryota</taxon>
        <taxon>Fungi</taxon>
        <taxon>Fungi incertae sedis</taxon>
        <taxon>Mucoromycota</taxon>
        <taxon>Glomeromycotina</taxon>
        <taxon>Glomeromycetes</taxon>
        <taxon>Diversisporales</taxon>
        <taxon>Diversisporaceae</taxon>
        <taxon>Diversispora</taxon>
    </lineage>
</organism>
<feature type="non-terminal residue" evidence="2">
    <location>
        <position position="1"/>
    </location>
</feature>
<feature type="transmembrane region" description="Helical" evidence="1">
    <location>
        <begin position="131"/>
        <end position="164"/>
    </location>
</feature>
<evidence type="ECO:0000313" key="3">
    <source>
        <dbReference type="Proteomes" id="UP000789706"/>
    </source>
</evidence>
<keyword evidence="1" id="KW-0472">Membrane</keyword>
<sequence length="396" mass="44749">MTFIFHVVRAEDNTDNLNDYWTADGVLACVVIILMLPFLENFGRRNFFIQWVLEGSAILIDFFKTVSSLGLSAVSIYRGVISIIFWIIFSILAIKEFEFEKDTLEKAINSASVVVNILNLSQLYVSGLQDIFFYLQIIKIAVTFLGLIGALPFGFYFPILVITIEGFLLYRDSSSIALLNKYNDHFDYSEEHKGCDVEAAIFFCTSVLAFTSTPPLSGIKVLAPKPGTAFKRDKPITIKIQTEKPRGPVIEELYGELVLSYDLSPRAPQKLVVGVLKKPILNNVIDLIGSILDLPSTPKVFKKLEMPSLTKFINVQKRLENLSICSSYLNCDSLSWAIISQKEALKSLRLISANFYQFKRLKPLRQFASLQELYIHGCSGFYQSDWLFLASSFTQL</sequence>
<dbReference type="AlphaFoldDB" id="A0A9N9GJV0"/>
<name>A0A9N9GJV0_9GLOM</name>
<keyword evidence="1" id="KW-1133">Transmembrane helix</keyword>
<feature type="non-terminal residue" evidence="2">
    <location>
        <position position="396"/>
    </location>
</feature>
<feature type="transmembrane region" description="Helical" evidence="1">
    <location>
        <begin position="76"/>
        <end position="95"/>
    </location>
</feature>
<dbReference type="EMBL" id="CAJVPK010002143">
    <property type="protein sequence ID" value="CAG8607108.1"/>
    <property type="molecule type" value="Genomic_DNA"/>
</dbReference>
<protein>
    <submittedName>
        <fullName evidence="2">10778_t:CDS:1</fullName>
    </submittedName>
</protein>
<keyword evidence="3" id="KW-1185">Reference proteome</keyword>
<feature type="transmembrane region" description="Helical" evidence="1">
    <location>
        <begin position="20"/>
        <end position="39"/>
    </location>
</feature>
<feature type="transmembrane region" description="Helical" evidence="1">
    <location>
        <begin position="107"/>
        <end position="125"/>
    </location>
</feature>
<reference evidence="2" key="1">
    <citation type="submission" date="2021-06" db="EMBL/GenBank/DDBJ databases">
        <authorList>
            <person name="Kallberg Y."/>
            <person name="Tangrot J."/>
            <person name="Rosling A."/>
        </authorList>
    </citation>
    <scope>NUCLEOTIDE SEQUENCE</scope>
    <source>
        <strain evidence="2">AZ414A</strain>
    </source>
</reference>